<dbReference type="Gene3D" id="3.30.200.20">
    <property type="entry name" value="Phosphorylase Kinase, domain 1"/>
    <property type="match status" value="1"/>
</dbReference>
<dbReference type="GO" id="GO:0005524">
    <property type="term" value="F:ATP binding"/>
    <property type="evidence" value="ECO:0007669"/>
    <property type="project" value="UniProtKB-KW"/>
</dbReference>
<dbReference type="GO" id="GO:0004639">
    <property type="term" value="F:phosphoribosylaminoimidazolesuccinocarboxamide synthase activity"/>
    <property type="evidence" value="ECO:0007669"/>
    <property type="project" value="UniProtKB-UniRule"/>
</dbReference>
<dbReference type="GO" id="GO:0006189">
    <property type="term" value="P:'de novo' IMP biosynthetic process"/>
    <property type="evidence" value="ECO:0007669"/>
    <property type="project" value="UniProtKB-UniRule"/>
</dbReference>
<dbReference type="KEGG" id="naci:NUH88_05620"/>
<feature type="domain" description="SAICAR synthetase/ADE2 N-terminal" evidence="9">
    <location>
        <begin position="27"/>
        <end position="275"/>
    </location>
</feature>
<dbReference type="Gene3D" id="3.30.470.20">
    <property type="entry name" value="ATP-grasp fold, B domain"/>
    <property type="match status" value="1"/>
</dbReference>
<dbReference type="EC" id="6.3.2.6" evidence="8"/>
<dbReference type="GO" id="GO:0005737">
    <property type="term" value="C:cytoplasm"/>
    <property type="evidence" value="ECO:0007669"/>
    <property type="project" value="TreeGrafter"/>
</dbReference>
<keyword evidence="6 8" id="KW-0067">ATP-binding</keyword>
<protein>
    <recommendedName>
        <fullName evidence="8">Phosphoribosylaminoimidazole-succinocarboxamide synthase</fullName>
        <ecNumber evidence="8">6.3.2.6</ecNumber>
    </recommendedName>
    <alternativeName>
        <fullName evidence="8">SAICAR synthetase</fullName>
    </alternativeName>
</protein>
<dbReference type="PANTHER" id="PTHR43700:SF1">
    <property type="entry name" value="PHOSPHORIBOSYLAMINOIMIDAZOLE-SUCCINOCARBOXAMIDE SYNTHASE"/>
    <property type="match status" value="1"/>
</dbReference>
<dbReference type="CDD" id="cd01414">
    <property type="entry name" value="SAICAR_synt_Sc"/>
    <property type="match status" value="1"/>
</dbReference>
<dbReference type="RefSeq" id="WP_257770497.1">
    <property type="nucleotide sequence ID" value="NZ_CP102480.1"/>
</dbReference>
<comment type="pathway">
    <text evidence="1 8">Purine metabolism; IMP biosynthesis via de novo pathway; 5-amino-1-(5-phospho-D-ribosyl)imidazole-4-carboxamide from 5-amino-1-(5-phospho-D-ribosyl)imidazole-4-carboxylate: step 1/2.</text>
</comment>
<dbReference type="InterPro" id="IPR018236">
    <property type="entry name" value="SAICAR_synthetase_CS"/>
</dbReference>
<dbReference type="PROSITE" id="PS01058">
    <property type="entry name" value="SAICAR_SYNTHETASE_2"/>
    <property type="match status" value="1"/>
</dbReference>
<keyword evidence="5 8" id="KW-0658">Purine biosynthesis</keyword>
<keyword evidence="11" id="KW-1185">Reference proteome</keyword>
<dbReference type="EMBL" id="CP102480">
    <property type="protein sequence ID" value="UUX51168.1"/>
    <property type="molecule type" value="Genomic_DNA"/>
</dbReference>
<evidence type="ECO:0000256" key="4">
    <source>
        <dbReference type="ARBA" id="ARBA00022741"/>
    </source>
</evidence>
<evidence type="ECO:0000256" key="7">
    <source>
        <dbReference type="ARBA" id="ARBA00048475"/>
    </source>
</evidence>
<evidence type="ECO:0000313" key="10">
    <source>
        <dbReference type="EMBL" id="UUX51168.1"/>
    </source>
</evidence>
<organism evidence="10 11">
    <name type="scientific">Nisaea acidiphila</name>
    <dbReference type="NCBI Taxonomy" id="1862145"/>
    <lineage>
        <taxon>Bacteria</taxon>
        <taxon>Pseudomonadati</taxon>
        <taxon>Pseudomonadota</taxon>
        <taxon>Alphaproteobacteria</taxon>
        <taxon>Rhodospirillales</taxon>
        <taxon>Thalassobaculaceae</taxon>
        <taxon>Nisaea</taxon>
    </lineage>
</organism>
<dbReference type="Pfam" id="PF01259">
    <property type="entry name" value="SAICAR_synt"/>
    <property type="match status" value="1"/>
</dbReference>
<evidence type="ECO:0000256" key="2">
    <source>
        <dbReference type="ARBA" id="ARBA00010190"/>
    </source>
</evidence>
<dbReference type="SUPFAM" id="SSF56104">
    <property type="entry name" value="SAICAR synthase-like"/>
    <property type="match status" value="1"/>
</dbReference>
<dbReference type="AlphaFoldDB" id="A0A9J7AV12"/>
<name>A0A9J7AV12_9PROT</name>
<dbReference type="HAMAP" id="MF_00137">
    <property type="entry name" value="SAICAR_synth"/>
    <property type="match status" value="1"/>
</dbReference>
<evidence type="ECO:0000259" key="9">
    <source>
        <dbReference type="Pfam" id="PF01259"/>
    </source>
</evidence>
<proteinExistence type="inferred from homology"/>
<evidence type="ECO:0000256" key="8">
    <source>
        <dbReference type="HAMAP-Rule" id="MF_00137"/>
    </source>
</evidence>
<keyword evidence="4 8" id="KW-0547">Nucleotide-binding</keyword>
<comment type="similarity">
    <text evidence="2 8">Belongs to the SAICAR synthetase family.</text>
</comment>
<sequence length="328" mass="36798">MAPQPVSSQLLDNCLTDAEFPELPGFVRGKVRDAYKLPDGRRLLIATDRQSAFDQVLAAVPCKGQVLTQTARYWFDHTSDICPNQVISYPDPNVVLVKDLDMVPIEIVVRSYLTGSTSTSAWTMYNRGERVIYGHPFPDGMRKNQKLEKNIITPTTKPADGGHDAPITEAEILASDLVTNVQWRELAEKSLALFARGQELAAERGLILVDTKYEFGIDKDGTITIADEIHTPDSSRYWIADGYQKRFDAGEEPESLDKEFLRLWIAAKCDPYKDPIPEIPAETLLAFSDKYVSLYEQVTGLTFEKPDPVVPVRERIRTALAAALPEYF</sequence>
<evidence type="ECO:0000256" key="1">
    <source>
        <dbReference type="ARBA" id="ARBA00004672"/>
    </source>
</evidence>
<dbReference type="InterPro" id="IPR028923">
    <property type="entry name" value="SAICAR_synt/ADE2_N"/>
</dbReference>
<dbReference type="NCBIfam" id="NF009251">
    <property type="entry name" value="PRK12607.1"/>
    <property type="match status" value="1"/>
</dbReference>
<dbReference type="PROSITE" id="PS01057">
    <property type="entry name" value="SAICAR_SYNTHETASE_1"/>
    <property type="match status" value="1"/>
</dbReference>
<gene>
    <name evidence="8" type="primary">purC</name>
    <name evidence="10" type="ORF">NUH88_05620</name>
</gene>
<evidence type="ECO:0000256" key="6">
    <source>
        <dbReference type="ARBA" id="ARBA00022840"/>
    </source>
</evidence>
<dbReference type="Proteomes" id="UP001060336">
    <property type="component" value="Chromosome"/>
</dbReference>
<dbReference type="FunFam" id="3.30.470.20:FF:000015">
    <property type="entry name" value="Phosphoribosylaminoimidazole-succinocarboxamide synthase"/>
    <property type="match status" value="1"/>
</dbReference>
<evidence type="ECO:0000313" key="11">
    <source>
        <dbReference type="Proteomes" id="UP001060336"/>
    </source>
</evidence>
<reference evidence="10" key="1">
    <citation type="submission" date="2022-08" db="EMBL/GenBank/DDBJ databases">
        <title>Nisaea acidiphila sp. nov., isolated from a marine algal debris and emended description of the genus Nisaea Urios et al. 2008.</title>
        <authorList>
            <person name="Kwon K."/>
        </authorList>
    </citation>
    <scope>NUCLEOTIDE SEQUENCE</scope>
    <source>
        <strain evidence="10">MEBiC11861</strain>
    </source>
</reference>
<evidence type="ECO:0000256" key="5">
    <source>
        <dbReference type="ARBA" id="ARBA00022755"/>
    </source>
</evidence>
<keyword evidence="3 8" id="KW-0436">Ligase</keyword>
<dbReference type="PANTHER" id="PTHR43700">
    <property type="entry name" value="PHOSPHORIBOSYLAMINOIMIDAZOLE-SUCCINOCARBOXAMIDE SYNTHASE"/>
    <property type="match status" value="1"/>
</dbReference>
<comment type="catalytic activity">
    <reaction evidence="7 8">
        <text>5-amino-1-(5-phospho-D-ribosyl)imidazole-4-carboxylate + L-aspartate + ATP = (2S)-2-[5-amino-1-(5-phospho-beta-D-ribosyl)imidazole-4-carboxamido]succinate + ADP + phosphate + 2 H(+)</text>
        <dbReference type="Rhea" id="RHEA:22628"/>
        <dbReference type="ChEBI" id="CHEBI:15378"/>
        <dbReference type="ChEBI" id="CHEBI:29991"/>
        <dbReference type="ChEBI" id="CHEBI:30616"/>
        <dbReference type="ChEBI" id="CHEBI:43474"/>
        <dbReference type="ChEBI" id="CHEBI:58443"/>
        <dbReference type="ChEBI" id="CHEBI:77657"/>
        <dbReference type="ChEBI" id="CHEBI:456216"/>
        <dbReference type="EC" id="6.3.2.6"/>
    </reaction>
</comment>
<accession>A0A9J7AV12</accession>
<evidence type="ECO:0000256" key="3">
    <source>
        <dbReference type="ARBA" id="ARBA00022598"/>
    </source>
</evidence>